<reference evidence="1" key="2">
    <citation type="submission" date="2014-03" db="EMBL/GenBank/DDBJ databases">
        <title>The Genome Annotation of Fusarium oxysporum PHW808.</title>
        <authorList>
            <consortium name="The Broad Institute Genomics Platform"/>
            <person name="Ma L.-J."/>
            <person name="Corby-Kistler H."/>
            <person name="Broz K."/>
            <person name="Gale L.R."/>
            <person name="Jonkers W."/>
            <person name="O'Donnell K."/>
            <person name="Ploetz R."/>
            <person name="Steinberg C."/>
            <person name="Schwartz D.C."/>
            <person name="VanEtten H."/>
            <person name="Zhou S."/>
            <person name="Young S.K."/>
            <person name="Zeng Q."/>
            <person name="Gargeya S."/>
            <person name="Fitzgerald M."/>
            <person name="Abouelleil A."/>
            <person name="Alvarado L."/>
            <person name="Chapman S.B."/>
            <person name="Gainer-Dewar J."/>
            <person name="Goldberg J."/>
            <person name="Griggs A."/>
            <person name="Gujja S."/>
            <person name="Hansen M."/>
            <person name="Howarth C."/>
            <person name="Imamovic A."/>
            <person name="Ireland A."/>
            <person name="Larimer J."/>
            <person name="McCowan C."/>
            <person name="Murphy C."/>
            <person name="Pearson M."/>
            <person name="Poon T.W."/>
            <person name="Priest M."/>
            <person name="Roberts A."/>
            <person name="Saif S."/>
            <person name="Shea T."/>
            <person name="Sykes S."/>
            <person name="Wortman J."/>
            <person name="Nusbaum C."/>
            <person name="Birren B."/>
        </authorList>
    </citation>
    <scope>NUCLEOTIDE SEQUENCE</scope>
    <source>
        <strain evidence="1">54008</strain>
    </source>
</reference>
<reference evidence="1" key="1">
    <citation type="submission" date="2011-11" db="EMBL/GenBank/DDBJ databases">
        <title>The Genome Sequence of Fusarium oxysporum PHW808.</title>
        <authorList>
            <consortium name="The Broad Institute Genome Sequencing Platform"/>
            <person name="Ma L.-J."/>
            <person name="Gale L.R."/>
            <person name="Schwartz D.C."/>
            <person name="Zhou S."/>
            <person name="Corby-Kistler H."/>
            <person name="Young S.K."/>
            <person name="Zeng Q."/>
            <person name="Gargeya S."/>
            <person name="Fitzgerald M."/>
            <person name="Haas B."/>
            <person name="Abouelleil A."/>
            <person name="Alvarado L."/>
            <person name="Arachchi H.M."/>
            <person name="Berlin A."/>
            <person name="Brown A."/>
            <person name="Chapman S.B."/>
            <person name="Chen Z."/>
            <person name="Dunbar C."/>
            <person name="Freedman E."/>
            <person name="Gearin G."/>
            <person name="Goldberg J."/>
            <person name="Griggs A."/>
            <person name="Gujja S."/>
            <person name="Heiman D."/>
            <person name="Howarth C."/>
            <person name="Larson L."/>
            <person name="Lui A."/>
            <person name="MacDonald P.J.P."/>
            <person name="Montmayeur A."/>
            <person name="Murphy C."/>
            <person name="Neiman D."/>
            <person name="Pearson M."/>
            <person name="Priest M."/>
            <person name="Roberts A."/>
            <person name="Saif S."/>
            <person name="Shea T."/>
            <person name="Shenoy N."/>
            <person name="Sisk P."/>
            <person name="Stolte C."/>
            <person name="Sykes S."/>
            <person name="Wortman J."/>
            <person name="Nusbaum C."/>
            <person name="Birren B."/>
        </authorList>
    </citation>
    <scope>NUCLEOTIDE SEQUENCE [LARGE SCALE GENOMIC DNA]</scope>
    <source>
        <strain evidence="1">54008</strain>
    </source>
</reference>
<sequence>MMGKRSIESFEVRSTTVGNDLIKDLWCHPYFSLEDVT</sequence>
<dbReference type="AlphaFoldDB" id="X0H708"/>
<dbReference type="Proteomes" id="UP000030676">
    <property type="component" value="Unassembled WGS sequence"/>
</dbReference>
<dbReference type="HOGENOM" id="CLU_3351158_0_0_1"/>
<organism evidence="1">
    <name type="scientific">Fusarium oxysporum f. sp. conglutinans race 2 54008</name>
    <dbReference type="NCBI Taxonomy" id="1089457"/>
    <lineage>
        <taxon>Eukaryota</taxon>
        <taxon>Fungi</taxon>
        <taxon>Dikarya</taxon>
        <taxon>Ascomycota</taxon>
        <taxon>Pezizomycotina</taxon>
        <taxon>Sordariomycetes</taxon>
        <taxon>Hypocreomycetidae</taxon>
        <taxon>Hypocreales</taxon>
        <taxon>Nectriaceae</taxon>
        <taxon>Fusarium</taxon>
        <taxon>Fusarium oxysporum species complex</taxon>
    </lineage>
</organism>
<protein>
    <submittedName>
        <fullName evidence="1">Uncharacterized protein</fullName>
    </submittedName>
</protein>
<accession>X0H708</accession>
<dbReference type="EMBL" id="KK033333">
    <property type="protein sequence ID" value="EXL67695.1"/>
    <property type="molecule type" value="Genomic_DNA"/>
</dbReference>
<name>X0H708_FUSOX</name>
<gene>
    <name evidence="1" type="ORF">FOPG_16189</name>
</gene>
<proteinExistence type="predicted"/>
<evidence type="ECO:0000313" key="1">
    <source>
        <dbReference type="EMBL" id="EXL67695.1"/>
    </source>
</evidence>